<dbReference type="AlphaFoldDB" id="A0A9E5MEX0"/>
<dbReference type="Proteomes" id="UP000818266">
    <property type="component" value="Unassembled WGS sequence"/>
</dbReference>
<feature type="transmembrane region" description="Helical" evidence="2">
    <location>
        <begin position="124"/>
        <end position="143"/>
    </location>
</feature>
<dbReference type="OrthoDB" id="5194448at2"/>
<keyword evidence="4" id="KW-1185">Reference proteome</keyword>
<protein>
    <submittedName>
        <fullName evidence="3">DUF3043 domain-containing protein</fullName>
    </submittedName>
</protein>
<keyword evidence="2" id="KW-0812">Transmembrane</keyword>
<dbReference type="EMBL" id="VIKT02000010">
    <property type="protein sequence ID" value="NHF63002.1"/>
    <property type="molecule type" value="Genomic_DNA"/>
</dbReference>
<feature type="transmembrane region" description="Helical" evidence="2">
    <location>
        <begin position="149"/>
        <end position="172"/>
    </location>
</feature>
<proteinExistence type="predicted"/>
<reference evidence="3 4" key="1">
    <citation type="submission" date="2020-03" db="EMBL/GenBank/DDBJ databases">
        <title>Chryseoglobus sp. isolated from a deep-sea seamount.</title>
        <authorList>
            <person name="Zhang D.-C."/>
        </authorList>
    </citation>
    <scope>NUCLEOTIDE SEQUENCE [LARGE SCALE GENOMIC DNA]</scope>
    <source>
        <strain evidence="3 4">KN1116</strain>
    </source>
</reference>
<gene>
    <name evidence="3" type="ORF">FK219_007090</name>
</gene>
<dbReference type="InterPro" id="IPR021403">
    <property type="entry name" value="DUF3043"/>
</dbReference>
<keyword evidence="2" id="KW-1133">Transmembrane helix</keyword>
<organism evidence="3 4">
    <name type="scientific">Microcella pacifica</name>
    <dbReference type="NCBI Taxonomy" id="2591847"/>
    <lineage>
        <taxon>Bacteria</taxon>
        <taxon>Bacillati</taxon>
        <taxon>Actinomycetota</taxon>
        <taxon>Actinomycetes</taxon>
        <taxon>Micrococcales</taxon>
        <taxon>Microbacteriaceae</taxon>
        <taxon>Microcella</taxon>
    </lineage>
</organism>
<comment type="caution">
    <text evidence="3">The sequence shown here is derived from an EMBL/GenBank/DDBJ whole genome shotgun (WGS) entry which is preliminary data.</text>
</comment>
<evidence type="ECO:0000256" key="2">
    <source>
        <dbReference type="SAM" id="Phobius"/>
    </source>
</evidence>
<feature type="compositionally biased region" description="Basic and acidic residues" evidence="1">
    <location>
        <begin position="55"/>
        <end position="88"/>
    </location>
</feature>
<evidence type="ECO:0000313" key="4">
    <source>
        <dbReference type="Proteomes" id="UP000818266"/>
    </source>
</evidence>
<sequence length="216" mass="23968">MPVILRPCPTTEGCAPVAARDKTNAEPTGSEQASADAVEQNPGPASTSKGRPTPTRKEREAARKRPLVPDDRRQARKEARAKMNASRERARIGMAAGEERYLPQRDKGPQRKFVRDYVDARTSLGEFLIPVMFLVIIATFIPSLEAQTISILVLWGFFLVAIIDSVALSWLVKRKLTKKFGSAEKGVGFYAGMRALQLRVLRLPKPQVKRGEFPVV</sequence>
<dbReference type="Pfam" id="PF11241">
    <property type="entry name" value="DUF3043"/>
    <property type="match status" value="1"/>
</dbReference>
<feature type="region of interest" description="Disordered" evidence="1">
    <location>
        <begin position="1"/>
        <end position="88"/>
    </location>
</feature>
<evidence type="ECO:0000313" key="3">
    <source>
        <dbReference type="EMBL" id="NHF63002.1"/>
    </source>
</evidence>
<evidence type="ECO:0000256" key="1">
    <source>
        <dbReference type="SAM" id="MobiDB-lite"/>
    </source>
</evidence>
<keyword evidence="2" id="KW-0472">Membrane</keyword>
<name>A0A9E5MEX0_9MICO</name>
<accession>A0A9E5MEX0</accession>